<organism evidence="3 4">
    <name type="scientific">Nonomuraea guangzhouensis</name>
    <dbReference type="NCBI Taxonomy" id="1291555"/>
    <lineage>
        <taxon>Bacteria</taxon>
        <taxon>Bacillati</taxon>
        <taxon>Actinomycetota</taxon>
        <taxon>Actinomycetes</taxon>
        <taxon>Streptosporangiales</taxon>
        <taxon>Streptosporangiaceae</taxon>
        <taxon>Nonomuraea</taxon>
    </lineage>
</organism>
<comment type="caution">
    <text evidence="3">The sequence shown here is derived from an EMBL/GenBank/DDBJ whole genome shotgun (WGS) entry which is preliminary data.</text>
</comment>
<protein>
    <submittedName>
        <fullName evidence="3">Helix-turn-helix domain-containing protein</fullName>
    </submittedName>
</protein>
<evidence type="ECO:0000313" key="4">
    <source>
        <dbReference type="Proteomes" id="UP001597097"/>
    </source>
</evidence>
<dbReference type="EMBL" id="JBHUCM010000070">
    <property type="protein sequence ID" value="MFD1546913.1"/>
    <property type="molecule type" value="Genomic_DNA"/>
</dbReference>
<gene>
    <name evidence="3" type="ORF">ACFSJ0_58445</name>
</gene>
<sequence length="169" mass="18431">MVKTPDWPADRFKALIDRVLDETGLNKAQLAALLGINPSQVSRWTSGSTRPRFDNLVALGTALNARFPALDVSVLDVLAAAGYSTGGPTTEGDIAVAREQPKPDFSALPPNLADIKDPTPYEAAMLAAIATMRQEMANERQEMANEIRSLNEDVAELKREQERRDRKGA</sequence>
<feature type="domain" description="HTH cro/C1-type" evidence="2">
    <location>
        <begin position="24"/>
        <end position="70"/>
    </location>
</feature>
<evidence type="ECO:0000256" key="1">
    <source>
        <dbReference type="SAM" id="MobiDB-lite"/>
    </source>
</evidence>
<evidence type="ECO:0000313" key="3">
    <source>
        <dbReference type="EMBL" id="MFD1546913.1"/>
    </source>
</evidence>
<dbReference type="SMART" id="SM00530">
    <property type="entry name" value="HTH_XRE"/>
    <property type="match status" value="1"/>
</dbReference>
<keyword evidence="4" id="KW-1185">Reference proteome</keyword>
<dbReference type="Proteomes" id="UP001597097">
    <property type="component" value="Unassembled WGS sequence"/>
</dbReference>
<proteinExistence type="predicted"/>
<reference evidence="4" key="1">
    <citation type="journal article" date="2019" name="Int. J. Syst. Evol. Microbiol.">
        <title>The Global Catalogue of Microorganisms (GCM) 10K type strain sequencing project: providing services to taxonomists for standard genome sequencing and annotation.</title>
        <authorList>
            <consortium name="The Broad Institute Genomics Platform"/>
            <consortium name="The Broad Institute Genome Sequencing Center for Infectious Disease"/>
            <person name="Wu L."/>
            <person name="Ma J."/>
        </authorList>
    </citation>
    <scope>NUCLEOTIDE SEQUENCE [LARGE SCALE GENOMIC DNA]</scope>
    <source>
        <strain evidence="4">CGMCC 1.15399</strain>
    </source>
</reference>
<dbReference type="RefSeq" id="WP_219536680.1">
    <property type="nucleotide sequence ID" value="NZ_JAHKRM010000031.1"/>
</dbReference>
<dbReference type="PROSITE" id="PS50943">
    <property type="entry name" value="HTH_CROC1"/>
    <property type="match status" value="1"/>
</dbReference>
<dbReference type="CDD" id="cd00093">
    <property type="entry name" value="HTH_XRE"/>
    <property type="match status" value="1"/>
</dbReference>
<accession>A0ABW4GWZ1</accession>
<name>A0ABW4GWZ1_9ACTN</name>
<feature type="region of interest" description="Disordered" evidence="1">
    <location>
        <begin position="145"/>
        <end position="169"/>
    </location>
</feature>
<dbReference type="InterPro" id="IPR001387">
    <property type="entry name" value="Cro/C1-type_HTH"/>
</dbReference>
<evidence type="ECO:0000259" key="2">
    <source>
        <dbReference type="PROSITE" id="PS50943"/>
    </source>
</evidence>
<dbReference type="Pfam" id="PF01381">
    <property type="entry name" value="HTH_3"/>
    <property type="match status" value="1"/>
</dbReference>